<feature type="compositionally biased region" description="Basic and acidic residues" evidence="1">
    <location>
        <begin position="797"/>
        <end position="806"/>
    </location>
</feature>
<evidence type="ECO:0000256" key="1">
    <source>
        <dbReference type="SAM" id="MobiDB-lite"/>
    </source>
</evidence>
<feature type="compositionally biased region" description="Low complexity" evidence="1">
    <location>
        <begin position="775"/>
        <end position="794"/>
    </location>
</feature>
<sequence>MKSSKKEIDPLEVSLSKLSLSGVIRKSNYVIEQYNRVKNRRNKLQRESTPEYRAALLIQKFLLSKLRKYRVALFIRSCILTKVLDAGKYSEQYLVMISIPDKEGTPKFDVATLLEVKIITAVQRARGKYGQIYFWDKLHKVIHLSVTKLQLELLQTFLDVKIIKNTENVSDEIENNHVFNNDPDLLNEKLNMSCVKIFKGVQHKLDIKESKRGTFAMSMGYTVNNYGAYSENRSSILHNINPKLVNDTTQINEDTRREFGKIALCMSTTALEKFGLSNHFDLPDTEAGKKRKELRKEFGRKLMIDDAYLDSFKFESISASIVFNLNPHVDSENDPSENQSGTITTTHYIPVKIVENENLKKLLTELNYKDDDSFPFTLIFYSRKCCRSTFAEVIEEMQRKKSTPVDKIIASSIVDVRGKRDYDGRIFDDPSHHHLDKIIQGLSSNEDGQYPVKLQYDPMSKWSIVIDLMIRIGCGVSSYGRFTAGDALILFLFCTVVGIDAAVELVCQTKNIDIRRLMMVRLERNISLEDINAFKKWIFSQCEEAHEVQKRKDVELRNTFCNKLQDGIESSAFRLTKEEAIDLIQLLSTCGILPLSFLDWCPSHNIDHFLGDPLRIPDFVKEKRNKLKPLFYGSILRNILLVANNKKGENETPSHSYYSYASPTGRGRVQQRFFRLIFTTYFKCHLEMLIYPNVNAVGKSKATKTIVLGDWMQNKEKDSLVYWENDIVKESSNLNISTKFKQFFLDDKNETPKRKLDPHPSASILAKRFGNVSSMDNTSSISTPSSSNEKSSGSLVDVKKRVDDTRALSTSTPSSYPETTKRKLQYASKEREDISCPVATNVQFTPLLAAEAVKKRRRPLNQYSDKKPQQVSRKNAKYDRRSKKVCVQTSYPIWKNARKLHLG</sequence>
<proteinExistence type="predicted"/>
<dbReference type="EMBL" id="BLLK01000040">
    <property type="protein sequence ID" value="GFH50803.1"/>
    <property type="molecule type" value="Genomic_DNA"/>
</dbReference>
<keyword evidence="3" id="KW-1185">Reference proteome</keyword>
<protein>
    <submittedName>
        <fullName evidence="2">Uncharacterized protein</fullName>
    </submittedName>
</protein>
<feature type="region of interest" description="Disordered" evidence="1">
    <location>
        <begin position="775"/>
        <end position="822"/>
    </location>
</feature>
<reference evidence="2 3" key="1">
    <citation type="journal article" date="2021" name="Sci. Rep.">
        <title>The genome of the diatom Chaetoceros tenuissimus carries an ancient integrated fragment of an extant virus.</title>
        <authorList>
            <person name="Hongo Y."/>
            <person name="Kimura K."/>
            <person name="Takaki Y."/>
            <person name="Yoshida Y."/>
            <person name="Baba S."/>
            <person name="Kobayashi G."/>
            <person name="Nagasaki K."/>
            <person name="Hano T."/>
            <person name="Tomaru Y."/>
        </authorList>
    </citation>
    <scope>NUCLEOTIDE SEQUENCE [LARGE SCALE GENOMIC DNA]</scope>
    <source>
        <strain evidence="2 3">NIES-3715</strain>
    </source>
</reference>
<feature type="compositionally biased region" description="Low complexity" evidence="1">
    <location>
        <begin position="809"/>
        <end position="818"/>
    </location>
</feature>
<evidence type="ECO:0000313" key="3">
    <source>
        <dbReference type="Proteomes" id="UP001054902"/>
    </source>
</evidence>
<dbReference type="AlphaFoldDB" id="A0AAD3CRY0"/>
<dbReference type="Proteomes" id="UP001054902">
    <property type="component" value="Unassembled WGS sequence"/>
</dbReference>
<feature type="region of interest" description="Disordered" evidence="1">
    <location>
        <begin position="858"/>
        <end position="882"/>
    </location>
</feature>
<evidence type="ECO:0000313" key="2">
    <source>
        <dbReference type="EMBL" id="GFH50803.1"/>
    </source>
</evidence>
<organism evidence="2 3">
    <name type="scientific">Chaetoceros tenuissimus</name>
    <dbReference type="NCBI Taxonomy" id="426638"/>
    <lineage>
        <taxon>Eukaryota</taxon>
        <taxon>Sar</taxon>
        <taxon>Stramenopiles</taxon>
        <taxon>Ochrophyta</taxon>
        <taxon>Bacillariophyta</taxon>
        <taxon>Coscinodiscophyceae</taxon>
        <taxon>Chaetocerotophycidae</taxon>
        <taxon>Chaetocerotales</taxon>
        <taxon>Chaetocerotaceae</taxon>
        <taxon>Chaetoceros</taxon>
    </lineage>
</organism>
<accession>A0AAD3CRY0</accession>
<name>A0AAD3CRY0_9STRA</name>
<comment type="caution">
    <text evidence="2">The sequence shown here is derived from an EMBL/GenBank/DDBJ whole genome shotgun (WGS) entry which is preliminary data.</text>
</comment>
<gene>
    <name evidence="2" type="ORF">CTEN210_07279</name>
</gene>